<keyword evidence="2 4" id="KW-0238">DNA-binding</keyword>
<dbReference type="GO" id="GO:0000976">
    <property type="term" value="F:transcription cis-regulatory region binding"/>
    <property type="evidence" value="ECO:0007669"/>
    <property type="project" value="TreeGrafter"/>
</dbReference>
<dbReference type="SUPFAM" id="SSF46689">
    <property type="entry name" value="Homeodomain-like"/>
    <property type="match status" value="1"/>
</dbReference>
<proteinExistence type="predicted"/>
<evidence type="ECO:0000256" key="3">
    <source>
        <dbReference type="ARBA" id="ARBA00023163"/>
    </source>
</evidence>
<dbReference type="OrthoDB" id="9809772at2"/>
<evidence type="ECO:0000313" key="7">
    <source>
        <dbReference type="EMBL" id="PWR20964.1"/>
    </source>
</evidence>
<name>A0A317E3K4_9PROT</name>
<feature type="DNA-binding region" description="H-T-H motif" evidence="4">
    <location>
        <begin position="60"/>
        <end position="79"/>
    </location>
</feature>
<feature type="domain" description="HTH tetR-type" evidence="6">
    <location>
        <begin position="37"/>
        <end position="97"/>
    </location>
</feature>
<dbReference type="AlphaFoldDB" id="A0A317E3K4"/>
<evidence type="ECO:0000256" key="2">
    <source>
        <dbReference type="ARBA" id="ARBA00023125"/>
    </source>
</evidence>
<keyword evidence="8" id="KW-1185">Reference proteome</keyword>
<feature type="region of interest" description="Disordered" evidence="5">
    <location>
        <begin position="1"/>
        <end position="38"/>
    </location>
</feature>
<dbReference type="InterPro" id="IPR050109">
    <property type="entry name" value="HTH-type_TetR-like_transc_reg"/>
</dbReference>
<sequence>MSSSDNAAAPSLRRPRGRPRVNPVSDHPVRTQAERSEDMRRRIVDAAAEVMGLHGYAGFRTAEVSRVAGVSRGAQLHHFPTKDQLVVATLRHVYGEALERSKARAAAIDPGRDILDQLIDDARDFFFSRHFLVSVDIVVSAATDPSVRDEVLEIARTARLPVEVAWNRALVEAGIPERTAPGLLSIVLGIVRGQALRKFWDNDPKKDEAQFDLLRDMVRTYIAAKLPAEPAPDRKPRNKKT</sequence>
<dbReference type="Proteomes" id="UP000246077">
    <property type="component" value="Unassembled WGS sequence"/>
</dbReference>
<dbReference type="RefSeq" id="WP_109921608.1">
    <property type="nucleotide sequence ID" value="NZ_QGLF01000003.1"/>
</dbReference>
<evidence type="ECO:0000259" key="6">
    <source>
        <dbReference type="PROSITE" id="PS50977"/>
    </source>
</evidence>
<evidence type="ECO:0000313" key="8">
    <source>
        <dbReference type="Proteomes" id="UP000246077"/>
    </source>
</evidence>
<dbReference type="PROSITE" id="PS50977">
    <property type="entry name" value="HTH_TETR_2"/>
    <property type="match status" value="1"/>
</dbReference>
<dbReference type="Gene3D" id="1.10.357.10">
    <property type="entry name" value="Tetracycline Repressor, domain 2"/>
    <property type="match status" value="1"/>
</dbReference>
<dbReference type="InterPro" id="IPR009057">
    <property type="entry name" value="Homeodomain-like_sf"/>
</dbReference>
<protein>
    <submittedName>
        <fullName evidence="7">TetR/AcrR family transcriptional regulator</fullName>
    </submittedName>
</protein>
<dbReference type="InterPro" id="IPR001647">
    <property type="entry name" value="HTH_TetR"/>
</dbReference>
<organism evidence="7 8">
    <name type="scientific">Zavarzinia compransoris</name>
    <dbReference type="NCBI Taxonomy" id="1264899"/>
    <lineage>
        <taxon>Bacteria</taxon>
        <taxon>Pseudomonadati</taxon>
        <taxon>Pseudomonadota</taxon>
        <taxon>Alphaproteobacteria</taxon>
        <taxon>Rhodospirillales</taxon>
        <taxon>Zavarziniaceae</taxon>
        <taxon>Zavarzinia</taxon>
    </lineage>
</organism>
<feature type="compositionally biased region" description="Basic and acidic residues" evidence="5">
    <location>
        <begin position="27"/>
        <end position="38"/>
    </location>
</feature>
<keyword evidence="3" id="KW-0804">Transcription</keyword>
<evidence type="ECO:0000256" key="5">
    <source>
        <dbReference type="SAM" id="MobiDB-lite"/>
    </source>
</evidence>
<dbReference type="EMBL" id="QGLF01000003">
    <property type="protein sequence ID" value="PWR20964.1"/>
    <property type="molecule type" value="Genomic_DNA"/>
</dbReference>
<keyword evidence="1" id="KW-0805">Transcription regulation</keyword>
<dbReference type="PANTHER" id="PTHR30055">
    <property type="entry name" value="HTH-TYPE TRANSCRIPTIONAL REGULATOR RUTR"/>
    <property type="match status" value="1"/>
</dbReference>
<dbReference type="GO" id="GO:0003700">
    <property type="term" value="F:DNA-binding transcription factor activity"/>
    <property type="evidence" value="ECO:0007669"/>
    <property type="project" value="TreeGrafter"/>
</dbReference>
<dbReference type="Pfam" id="PF00440">
    <property type="entry name" value="TetR_N"/>
    <property type="match status" value="1"/>
</dbReference>
<reference evidence="8" key="1">
    <citation type="submission" date="2018-05" db="EMBL/GenBank/DDBJ databases">
        <title>Zavarzinia sp. HR-AS.</title>
        <authorList>
            <person name="Lee Y."/>
            <person name="Jeon C.O."/>
        </authorList>
    </citation>
    <scope>NUCLEOTIDE SEQUENCE [LARGE SCALE GENOMIC DNA]</scope>
    <source>
        <strain evidence="8">DSM 1231</strain>
    </source>
</reference>
<evidence type="ECO:0000256" key="4">
    <source>
        <dbReference type="PROSITE-ProRule" id="PRU00335"/>
    </source>
</evidence>
<accession>A0A317E3K4</accession>
<dbReference type="PRINTS" id="PR00455">
    <property type="entry name" value="HTHTETR"/>
</dbReference>
<dbReference type="PANTHER" id="PTHR30055:SF234">
    <property type="entry name" value="HTH-TYPE TRANSCRIPTIONAL REGULATOR BETI"/>
    <property type="match status" value="1"/>
</dbReference>
<comment type="caution">
    <text evidence="7">The sequence shown here is derived from an EMBL/GenBank/DDBJ whole genome shotgun (WGS) entry which is preliminary data.</text>
</comment>
<gene>
    <name evidence="7" type="ORF">DKG75_13315</name>
</gene>
<evidence type="ECO:0000256" key="1">
    <source>
        <dbReference type="ARBA" id="ARBA00023015"/>
    </source>
</evidence>